<keyword evidence="2" id="KW-1185">Reference proteome</keyword>
<gene>
    <name evidence="1" type="ORF">CWO92_07235</name>
</gene>
<dbReference type="EMBL" id="PIQO01000004">
    <property type="protein sequence ID" value="PKR85502.1"/>
    <property type="molecule type" value="Genomic_DNA"/>
</dbReference>
<dbReference type="AlphaFoldDB" id="A0A2N3LLH1"/>
<accession>A0A2N3LLH1</accession>
<protein>
    <submittedName>
        <fullName evidence="1">Uncharacterized protein</fullName>
    </submittedName>
</protein>
<dbReference type="Proteomes" id="UP000233440">
    <property type="component" value="Unassembled WGS sequence"/>
</dbReference>
<name>A0A2N3LLH1_9BACI</name>
<proteinExistence type="predicted"/>
<evidence type="ECO:0000313" key="2">
    <source>
        <dbReference type="Proteomes" id="UP000233440"/>
    </source>
</evidence>
<sequence>MVIIWYLLRSNGLIFVITENLLYSQNETKDSFTLLYEKTKISLQLHHFMSFNLVKREEKTNEKAFEKGRI</sequence>
<comment type="caution">
    <text evidence="1">The sequence shown here is derived from an EMBL/GenBank/DDBJ whole genome shotgun (WGS) entry which is preliminary data.</text>
</comment>
<evidence type="ECO:0000313" key="1">
    <source>
        <dbReference type="EMBL" id="PKR85502.1"/>
    </source>
</evidence>
<reference evidence="1 2" key="1">
    <citation type="submission" date="2017-11" db="EMBL/GenBank/DDBJ databases">
        <title>Bacillus camelliae sp. nov., isolated from pu'er tea.</title>
        <authorList>
            <person name="Niu L."/>
        </authorList>
    </citation>
    <scope>NUCLEOTIDE SEQUENCE [LARGE SCALE GENOMIC DNA]</scope>
    <source>
        <strain evidence="1 2">7578-1</strain>
    </source>
</reference>
<organism evidence="1 2">
    <name type="scientific">Heyndrickxia camelliae</name>
    <dbReference type="NCBI Taxonomy" id="1707093"/>
    <lineage>
        <taxon>Bacteria</taxon>
        <taxon>Bacillati</taxon>
        <taxon>Bacillota</taxon>
        <taxon>Bacilli</taxon>
        <taxon>Bacillales</taxon>
        <taxon>Bacillaceae</taxon>
        <taxon>Heyndrickxia</taxon>
    </lineage>
</organism>